<name>A0A086M3Y1_TOXGO</name>
<dbReference type="GO" id="GO:0006508">
    <property type="term" value="P:proteolysis"/>
    <property type="evidence" value="ECO:0007669"/>
    <property type="project" value="UniProtKB-KW"/>
</dbReference>
<reference evidence="1 2" key="1">
    <citation type="submission" date="2014-05" db="EMBL/GenBank/DDBJ databases">
        <authorList>
            <person name="Sibley D."/>
            <person name="Venepally P."/>
            <person name="Karamycheva S."/>
            <person name="Hadjithomas M."/>
            <person name="Khan A."/>
            <person name="Brunk B."/>
            <person name="Roos D."/>
            <person name="Caler E."/>
            <person name="Lorenzi H."/>
        </authorList>
    </citation>
    <scope>NUCLEOTIDE SEQUENCE [LARGE SCALE GENOMIC DNA]</scope>
    <source>
        <strain evidence="1 2">RUB</strain>
    </source>
</reference>
<accession>A0A086M3Y1</accession>
<dbReference type="GO" id="GO:0008233">
    <property type="term" value="F:peptidase activity"/>
    <property type="evidence" value="ECO:0007669"/>
    <property type="project" value="UniProtKB-KW"/>
</dbReference>
<organism evidence="1 2">
    <name type="scientific">Toxoplasma gondii RUB</name>
    <dbReference type="NCBI Taxonomy" id="935652"/>
    <lineage>
        <taxon>Eukaryota</taxon>
        <taxon>Sar</taxon>
        <taxon>Alveolata</taxon>
        <taxon>Apicomplexa</taxon>
        <taxon>Conoidasida</taxon>
        <taxon>Coccidia</taxon>
        <taxon>Eucoccidiorida</taxon>
        <taxon>Eimeriorina</taxon>
        <taxon>Sarcocystidae</taxon>
        <taxon>Toxoplasma</taxon>
    </lineage>
</organism>
<gene>
    <name evidence="1" type="ORF">TGRUB_362240</name>
</gene>
<evidence type="ECO:0000313" key="2">
    <source>
        <dbReference type="Proteomes" id="UP000028834"/>
    </source>
</evidence>
<evidence type="ECO:0000313" key="1">
    <source>
        <dbReference type="EMBL" id="KFG63599.1"/>
    </source>
</evidence>
<proteinExistence type="predicted"/>
<sequence>MAEIYNIRIVVEQQEGPRPSGNQNGFTCIAYDVIPEACIPTIFLSYDIQRQHYDVIEEVKPK</sequence>
<protein>
    <submittedName>
        <fullName evidence="1">OTU family cysteine protease</fullName>
    </submittedName>
</protein>
<comment type="caution">
    <text evidence="1">The sequence shown here is derived from an EMBL/GenBank/DDBJ whole genome shotgun (WGS) entry which is preliminary data.</text>
</comment>
<dbReference type="Proteomes" id="UP000028834">
    <property type="component" value="Unassembled WGS sequence"/>
</dbReference>
<keyword evidence="1" id="KW-0378">Hydrolase</keyword>
<keyword evidence="1" id="KW-0645">Protease</keyword>
<dbReference type="VEuPathDB" id="ToxoDB:TGRUB_362240"/>
<dbReference type="EMBL" id="AFYV02000903">
    <property type="protein sequence ID" value="KFG63599.1"/>
    <property type="molecule type" value="Genomic_DNA"/>
</dbReference>
<dbReference type="AlphaFoldDB" id="A0A086M3Y1"/>